<dbReference type="SUPFAM" id="SSF51735">
    <property type="entry name" value="NAD(P)-binding Rossmann-fold domains"/>
    <property type="match status" value="1"/>
</dbReference>
<proteinExistence type="predicted"/>
<sequence>MKILIITGGSRGISAATALECARDGMGIIMI</sequence>
<protein>
    <recommendedName>
        <fullName evidence="3">Short-chain dehydrogenase</fullName>
    </recommendedName>
</protein>
<dbReference type="AlphaFoldDB" id="W1NAN7"/>
<organism evidence="1 2">
    <name type="scientific">Halomonas huangheensis</name>
    <dbReference type="NCBI Taxonomy" id="1178482"/>
    <lineage>
        <taxon>Bacteria</taxon>
        <taxon>Pseudomonadati</taxon>
        <taxon>Pseudomonadota</taxon>
        <taxon>Gammaproteobacteria</taxon>
        <taxon>Oceanospirillales</taxon>
        <taxon>Halomonadaceae</taxon>
        <taxon>Halomonas</taxon>
    </lineage>
</organism>
<name>W1NAN7_9GAMM</name>
<reference evidence="1 2" key="1">
    <citation type="submission" date="2013-08" db="EMBL/GenBank/DDBJ databases">
        <title>draft genome of Halomonas huanghegensis, strain BJGMM-B45T.</title>
        <authorList>
            <person name="Miao C."/>
            <person name="Wan Y."/>
            <person name="Jin W."/>
        </authorList>
    </citation>
    <scope>NUCLEOTIDE SEQUENCE [LARGE SCALE GENOMIC DNA]</scope>
    <source>
        <strain evidence="1 2">BJGMM-B45</strain>
    </source>
</reference>
<gene>
    <name evidence="1" type="ORF">BJB45_08375</name>
</gene>
<dbReference type="InterPro" id="IPR036291">
    <property type="entry name" value="NAD(P)-bd_dom_sf"/>
</dbReference>
<evidence type="ECO:0000313" key="2">
    <source>
        <dbReference type="Proteomes" id="UP000019113"/>
    </source>
</evidence>
<evidence type="ECO:0008006" key="3">
    <source>
        <dbReference type="Google" id="ProtNLM"/>
    </source>
</evidence>
<dbReference type="Proteomes" id="UP000019113">
    <property type="component" value="Unassembled WGS sequence"/>
</dbReference>
<dbReference type="Gene3D" id="3.40.50.720">
    <property type="entry name" value="NAD(P)-binding Rossmann-like Domain"/>
    <property type="match status" value="1"/>
</dbReference>
<keyword evidence="2" id="KW-1185">Reference proteome</keyword>
<comment type="caution">
    <text evidence="1">The sequence shown here is derived from an EMBL/GenBank/DDBJ whole genome shotgun (WGS) entry which is preliminary data.</text>
</comment>
<evidence type="ECO:0000313" key="1">
    <source>
        <dbReference type="EMBL" id="ERL52558.1"/>
    </source>
</evidence>
<dbReference type="EMBL" id="AVBC01000018">
    <property type="protein sequence ID" value="ERL52558.1"/>
    <property type="molecule type" value="Genomic_DNA"/>
</dbReference>
<accession>W1NAN7</accession>